<keyword evidence="1" id="KW-1133">Transmembrane helix</keyword>
<accession>A0A9P1MVE1</accession>
<keyword evidence="3" id="KW-1185">Reference proteome</keyword>
<gene>
    <name evidence="2" type="ORF">CAMP_LOCUS944</name>
</gene>
<keyword evidence="1" id="KW-0812">Transmembrane</keyword>
<sequence length="142" mass="16789">MDLANREEIWIVGFSSQLKVIFERMKIFLILLIDMLLIRLFCSCWGVRRDICRNPANSDNSISTKLAILRHPIEILWIGMTMDGVLRDENRKNREFDIRILWKMENRKKCSLEVEQKVDWWNRDDLDARGSSKTCSHGGYVV</sequence>
<proteinExistence type="predicted"/>
<dbReference type="EMBL" id="CANHGI010000001">
    <property type="protein sequence ID" value="CAI5438307.1"/>
    <property type="molecule type" value="Genomic_DNA"/>
</dbReference>
<protein>
    <submittedName>
        <fullName evidence="2">Uncharacterized protein</fullName>
    </submittedName>
</protein>
<dbReference type="AlphaFoldDB" id="A0A9P1MVE1"/>
<name>A0A9P1MVE1_9PELO</name>
<evidence type="ECO:0000256" key="1">
    <source>
        <dbReference type="SAM" id="Phobius"/>
    </source>
</evidence>
<comment type="caution">
    <text evidence="2">The sequence shown here is derived from an EMBL/GenBank/DDBJ whole genome shotgun (WGS) entry which is preliminary data.</text>
</comment>
<reference evidence="2" key="1">
    <citation type="submission" date="2022-11" db="EMBL/GenBank/DDBJ databases">
        <authorList>
            <person name="Kikuchi T."/>
        </authorList>
    </citation>
    <scope>NUCLEOTIDE SEQUENCE</scope>
    <source>
        <strain evidence="2">PS1010</strain>
    </source>
</reference>
<organism evidence="2 3">
    <name type="scientific">Caenorhabditis angaria</name>
    <dbReference type="NCBI Taxonomy" id="860376"/>
    <lineage>
        <taxon>Eukaryota</taxon>
        <taxon>Metazoa</taxon>
        <taxon>Ecdysozoa</taxon>
        <taxon>Nematoda</taxon>
        <taxon>Chromadorea</taxon>
        <taxon>Rhabditida</taxon>
        <taxon>Rhabditina</taxon>
        <taxon>Rhabditomorpha</taxon>
        <taxon>Rhabditoidea</taxon>
        <taxon>Rhabditidae</taxon>
        <taxon>Peloderinae</taxon>
        <taxon>Caenorhabditis</taxon>
    </lineage>
</organism>
<dbReference type="Proteomes" id="UP001152747">
    <property type="component" value="Unassembled WGS sequence"/>
</dbReference>
<feature type="transmembrane region" description="Helical" evidence="1">
    <location>
        <begin position="27"/>
        <end position="48"/>
    </location>
</feature>
<keyword evidence="1" id="KW-0472">Membrane</keyword>
<evidence type="ECO:0000313" key="3">
    <source>
        <dbReference type="Proteomes" id="UP001152747"/>
    </source>
</evidence>
<evidence type="ECO:0000313" key="2">
    <source>
        <dbReference type="EMBL" id="CAI5438307.1"/>
    </source>
</evidence>